<name>A0A919CI36_9ACTN</name>
<dbReference type="RefSeq" id="WP_193518058.1">
    <property type="nucleotide sequence ID" value="NZ_BMXL01000013.1"/>
</dbReference>
<dbReference type="Pfam" id="PF05711">
    <property type="entry name" value="TylF"/>
    <property type="match status" value="1"/>
</dbReference>
<proteinExistence type="predicted"/>
<dbReference type="PANTHER" id="PTHR40036">
    <property type="entry name" value="MACROCIN O-METHYLTRANSFERASE"/>
    <property type="match status" value="1"/>
</dbReference>
<evidence type="ECO:0008006" key="4">
    <source>
        <dbReference type="Google" id="ProtNLM"/>
    </source>
</evidence>
<feature type="region of interest" description="Disordered" evidence="1">
    <location>
        <begin position="206"/>
        <end position="228"/>
    </location>
</feature>
<evidence type="ECO:0000313" key="2">
    <source>
        <dbReference type="EMBL" id="GHD27655.1"/>
    </source>
</evidence>
<dbReference type="InterPro" id="IPR029063">
    <property type="entry name" value="SAM-dependent_MTases_sf"/>
</dbReference>
<accession>A0A919CI36</accession>
<dbReference type="InterPro" id="IPR008884">
    <property type="entry name" value="TylF_MeTrfase"/>
</dbReference>
<organism evidence="2 3">
    <name type="scientific">Nocardiopsis kunsanensis</name>
    <dbReference type="NCBI Taxonomy" id="141693"/>
    <lineage>
        <taxon>Bacteria</taxon>
        <taxon>Bacillati</taxon>
        <taxon>Actinomycetota</taxon>
        <taxon>Actinomycetes</taxon>
        <taxon>Streptosporangiales</taxon>
        <taxon>Nocardiopsidaceae</taxon>
        <taxon>Nocardiopsis</taxon>
    </lineage>
</organism>
<reference evidence="2 3" key="1">
    <citation type="journal article" date="2014" name="Int. J. Syst. Evol. Microbiol.">
        <title>Complete genome sequence of Corynebacterium casei LMG S-19264T (=DSM 44701T), isolated from a smear-ripened cheese.</title>
        <authorList>
            <consortium name="US DOE Joint Genome Institute (JGI-PGF)"/>
            <person name="Walter F."/>
            <person name="Albersmeier A."/>
            <person name="Kalinowski J."/>
            <person name="Ruckert C."/>
        </authorList>
    </citation>
    <scope>NUCLEOTIDE SEQUENCE [LARGE SCALE GENOMIC DNA]</scope>
    <source>
        <strain evidence="2 3">KCTC 19473</strain>
    </source>
</reference>
<dbReference type="AlphaFoldDB" id="A0A919CI36"/>
<evidence type="ECO:0000313" key="3">
    <source>
        <dbReference type="Proteomes" id="UP000654947"/>
    </source>
</evidence>
<dbReference type="Proteomes" id="UP000654947">
    <property type="component" value="Unassembled WGS sequence"/>
</dbReference>
<sequence length="349" mass="38757">MADSSDGTLLKFASGVFWSWDEDKLCLGKADRLTDIWRIDSPEILPVLARFYSGATAQEVADSIHADSRGALLGLIEEWKEKELLVLSDTDAPRPSVRSPIFELLRTLNSYHDIEHRDPEFVEEYLGVATRTYSSPALGYALVNAIEYVHHSQIEGDIVECGVWRGGSMELAAKKLLSLQEIRDLWLYDTYDLSWRDQGSEDGLEFLDVEGSGSAGPDGPGSDSPDRVGVSVGEVQQTLLATGYPESSMKFIPGYVQNVLPRYTPKQIALLRLDTDDYDSTMCELVHLYPKLQKSGVLLVDDYGKQSGATKAVDEYFSRKGNVRPLFSRLDIQGAIAVKPALDIQDRRG</sequence>
<keyword evidence="3" id="KW-1185">Reference proteome</keyword>
<dbReference type="Gene3D" id="3.40.50.150">
    <property type="entry name" value="Vaccinia Virus protein VP39"/>
    <property type="match status" value="1"/>
</dbReference>
<dbReference type="EMBL" id="BMXL01000013">
    <property type="protein sequence ID" value="GHD27655.1"/>
    <property type="molecule type" value="Genomic_DNA"/>
</dbReference>
<gene>
    <name evidence="2" type="ORF">GCM10007147_26880</name>
</gene>
<dbReference type="PANTHER" id="PTHR40036:SF1">
    <property type="entry name" value="MACROCIN O-METHYLTRANSFERASE"/>
    <property type="match status" value="1"/>
</dbReference>
<evidence type="ECO:0000256" key="1">
    <source>
        <dbReference type="SAM" id="MobiDB-lite"/>
    </source>
</evidence>
<comment type="caution">
    <text evidence="2">The sequence shown here is derived from an EMBL/GenBank/DDBJ whole genome shotgun (WGS) entry which is preliminary data.</text>
</comment>
<protein>
    <recommendedName>
        <fullName evidence="4">Macrocin O-methyltransferase</fullName>
    </recommendedName>
</protein>